<feature type="transmembrane region" description="Helical" evidence="1">
    <location>
        <begin position="138"/>
        <end position="159"/>
    </location>
</feature>
<keyword evidence="3" id="KW-1185">Reference proteome</keyword>
<keyword evidence="1" id="KW-1133">Transmembrane helix</keyword>
<feature type="transmembrane region" description="Helical" evidence="1">
    <location>
        <begin position="384"/>
        <end position="404"/>
    </location>
</feature>
<gene>
    <name evidence="2" type="ORF">NZD86_04610</name>
</gene>
<evidence type="ECO:0000313" key="3">
    <source>
        <dbReference type="Proteomes" id="UP001164803"/>
    </source>
</evidence>
<evidence type="ECO:0000256" key="1">
    <source>
        <dbReference type="SAM" id="Phobius"/>
    </source>
</evidence>
<dbReference type="Proteomes" id="UP001164803">
    <property type="component" value="Chromosome"/>
</dbReference>
<sequence>MVHGPLLFVIIVLGVLFIVFATAKWRLHPFLSLIVAAFGVGICSGMPLSDVVKNVNNGFGGLMGSIGIVIVCGTIIGTIMERTGAALRMADAVLRLVGPNRPQLAMSLIGAVVSIPVFCDSGFVILSSLMKALARRASVPMASMAVALATGLYTTHTLVPPTPGPIAAAANVGASADLGAIIGIGLIVSIPTMLAGYVWARFQGRRIVIEGEDTGESYEDVVAKFDKLPSTFLSFLPILLPIVLIAVGSVVSFTKASGPAADLFNFLGQPLVALIIGVFASFTLLPKWNEETLTNWVGDGLKDAASIILITGAGGAFGKIISQTPVAAMIKNLAHGGISGVALLLIAFLVAAALKTAQGSSTTALVVTSSLLSPLLVQAGIHGALSLSLVVMAIGAGAMAVSHVNDSYFWVVTQFSGMRVTQAYKAQTAATLVQGIVTIVFVNILWLIFVH</sequence>
<evidence type="ECO:0000313" key="2">
    <source>
        <dbReference type="EMBL" id="WAH37791.1"/>
    </source>
</evidence>
<reference evidence="2" key="1">
    <citation type="submission" date="2022-08" db="EMBL/GenBank/DDBJ databases">
        <title>Alicyclobacillus dauci DSM2870, complete genome.</title>
        <authorList>
            <person name="Wang Q."/>
            <person name="Cai R."/>
            <person name="Wang Z."/>
        </authorList>
    </citation>
    <scope>NUCLEOTIDE SEQUENCE</scope>
    <source>
        <strain evidence="2">DSM 28700</strain>
    </source>
</reference>
<dbReference type="Pfam" id="PF02447">
    <property type="entry name" value="GntP_permease"/>
    <property type="match status" value="1"/>
</dbReference>
<dbReference type="PANTHER" id="PTHR30354">
    <property type="entry name" value="GNT FAMILY GLUCONATE TRANSPORTER"/>
    <property type="match status" value="1"/>
</dbReference>
<feature type="transmembrane region" description="Helical" evidence="1">
    <location>
        <begin position="30"/>
        <end position="48"/>
    </location>
</feature>
<dbReference type="PANTHER" id="PTHR30354:SF11">
    <property type="entry name" value="PERMEASE"/>
    <property type="match status" value="1"/>
</dbReference>
<feature type="transmembrane region" description="Helical" evidence="1">
    <location>
        <begin position="424"/>
        <end position="449"/>
    </location>
</feature>
<dbReference type="EMBL" id="CP104064">
    <property type="protein sequence ID" value="WAH37791.1"/>
    <property type="molecule type" value="Genomic_DNA"/>
</dbReference>
<accession>A0ABY6Z651</accession>
<name>A0ABY6Z651_9BACL</name>
<proteinExistence type="predicted"/>
<feature type="transmembrane region" description="Helical" evidence="1">
    <location>
        <begin position="333"/>
        <end position="354"/>
    </location>
</feature>
<dbReference type="NCBIfam" id="TIGR00791">
    <property type="entry name" value="gntP"/>
    <property type="match status" value="1"/>
</dbReference>
<organism evidence="2 3">
    <name type="scientific">Alicyclobacillus dauci</name>
    <dbReference type="NCBI Taxonomy" id="1475485"/>
    <lineage>
        <taxon>Bacteria</taxon>
        <taxon>Bacillati</taxon>
        <taxon>Bacillota</taxon>
        <taxon>Bacilli</taxon>
        <taxon>Bacillales</taxon>
        <taxon>Alicyclobacillaceae</taxon>
        <taxon>Alicyclobacillus</taxon>
    </lineage>
</organism>
<dbReference type="PIRSF" id="PIRSF002746">
    <property type="entry name" value="Gluconate_transporter"/>
    <property type="match status" value="1"/>
</dbReference>
<feature type="transmembrane region" description="Helical" evidence="1">
    <location>
        <begin position="180"/>
        <end position="200"/>
    </location>
</feature>
<dbReference type="InterPro" id="IPR003474">
    <property type="entry name" value="Glcn_transporter"/>
</dbReference>
<keyword evidence="1" id="KW-0472">Membrane</keyword>
<dbReference type="RefSeq" id="WP_268045315.1">
    <property type="nucleotide sequence ID" value="NZ_CP104064.1"/>
</dbReference>
<keyword evidence="1" id="KW-0812">Transmembrane</keyword>
<feature type="transmembrane region" description="Helical" evidence="1">
    <location>
        <begin position="232"/>
        <end position="251"/>
    </location>
</feature>
<feature type="transmembrane region" description="Helical" evidence="1">
    <location>
        <begin position="6"/>
        <end position="23"/>
    </location>
</feature>
<feature type="transmembrane region" description="Helical" evidence="1">
    <location>
        <begin position="263"/>
        <end position="284"/>
    </location>
</feature>
<protein>
    <submittedName>
        <fullName evidence="2">GntP family permease</fullName>
    </submittedName>
</protein>
<feature type="transmembrane region" description="Helical" evidence="1">
    <location>
        <begin position="60"/>
        <end position="80"/>
    </location>
</feature>
<feature type="transmembrane region" description="Helical" evidence="1">
    <location>
        <begin position="104"/>
        <end position="126"/>
    </location>
</feature>